<dbReference type="PROSITE" id="PS00622">
    <property type="entry name" value="HTH_LUXR_1"/>
    <property type="match status" value="1"/>
</dbReference>
<keyword evidence="5" id="KW-1185">Reference proteome</keyword>
<feature type="domain" description="HTH luxR-type" evidence="3">
    <location>
        <begin position="859"/>
        <end position="923"/>
    </location>
</feature>
<dbReference type="PANTHER" id="PTHR16305:SF35">
    <property type="entry name" value="TRANSCRIPTIONAL ACTIVATOR DOMAIN"/>
    <property type="match status" value="1"/>
</dbReference>
<dbReference type="Pfam" id="PF00196">
    <property type="entry name" value="GerE"/>
    <property type="match status" value="1"/>
</dbReference>
<dbReference type="PANTHER" id="PTHR16305">
    <property type="entry name" value="TESTICULAR SOLUBLE ADENYLYL CYCLASE"/>
    <property type="match status" value="1"/>
</dbReference>
<dbReference type="RefSeq" id="WP_184885485.1">
    <property type="nucleotide sequence ID" value="NZ_BAAAHD010000032.1"/>
</dbReference>
<evidence type="ECO:0000313" key="5">
    <source>
        <dbReference type="Proteomes" id="UP001501427"/>
    </source>
</evidence>
<dbReference type="InterPro" id="IPR000792">
    <property type="entry name" value="Tscrpt_reg_LuxR_C"/>
</dbReference>
<dbReference type="Gene3D" id="1.10.10.10">
    <property type="entry name" value="Winged helix-like DNA-binding domain superfamily/Winged helix DNA-binding domain"/>
    <property type="match status" value="1"/>
</dbReference>
<name>A0ABN1ENW8_9ACTN</name>
<dbReference type="SMART" id="SM00421">
    <property type="entry name" value="HTH_LUXR"/>
    <property type="match status" value="1"/>
</dbReference>
<evidence type="ECO:0000256" key="1">
    <source>
        <dbReference type="ARBA" id="ARBA00022741"/>
    </source>
</evidence>
<dbReference type="Gene3D" id="1.25.40.10">
    <property type="entry name" value="Tetratricopeptide repeat domain"/>
    <property type="match status" value="1"/>
</dbReference>
<organism evidence="4 5">
    <name type="scientific">Actinomadura livida</name>
    <dbReference type="NCBI Taxonomy" id="79909"/>
    <lineage>
        <taxon>Bacteria</taxon>
        <taxon>Bacillati</taxon>
        <taxon>Actinomycetota</taxon>
        <taxon>Actinomycetes</taxon>
        <taxon>Streptosporangiales</taxon>
        <taxon>Thermomonosporaceae</taxon>
        <taxon>Actinomadura</taxon>
    </lineage>
</organism>
<proteinExistence type="predicted"/>
<dbReference type="PRINTS" id="PR00038">
    <property type="entry name" value="HTHLUXR"/>
</dbReference>
<sequence>MVLVGRDNELGTLKSLFASFSGGSVVVISGGIATGKTALLRTAGEWAAESGGLTLGAVASRSERDLPLGVLEQLFRSPGLPRESAERAMRWLDADALSTRSPEPPAGRDGEAVVQVPARVLRGMLEILRDLLDERPVVLSVDDAHHADVPSLQCLLYLVRRLRGARLHVLFGECSHSNGASALMRSEFLREPLFRRIRLEPLSRAGLAELAAAHLPERPPYDLVTEMHEASAGYPMLAQAFLDDHRDGSFRWSGATGGEAFGRAVLDFLYRHESPVVELARAIAVLNKPVSPLLLAGVLDIGVDACRQVVHLLTTAKVLVDGRFRHEAFRAAVLDGTPSSTRRATHAKIADLLHNEGFPAVEVAAHIVAAGRLEAPWVVPILQEAAEHALAGDDVTTCIHYLRAAHQVCDERQRAVVVSMLVDAEWRLDPAAVLRRLHEFCAVGDAGPGEGTDHFIPAGYLLWHGRVREALAILDLLASGRGAAAGGEQASTVDLDGPGLWGAYLYPALFKRPRPVTLRRQGPMPVLVNPELQGADVIAAELVHGKQPAVLAAAEGLLQRSRLSERMLAPLTAALAAFTYNDRLAEAAGWCDVLLAEAAGRRSPTWHALFAAERAMIHVRQGELQAAEEQAKAALSLISPPSWGVVVGLPLAAAVLALTGKGELDEAAAYLDVPVPEALFQTRMGLHYLCARGRYHLSTNHPHAALSDFLACGRLMGDWGIDLPVVEAWRSGAVEAYLQLGDHSEARALGDEQLAMIDPQHLRTQGMALRAQAATRDLAARIGLLEEAVRLLQGCGDKLELAYALADLGRACLLLGEAKRARKHARKALALTRQCGAKALDQGSGFDAAPAGPEGAAAYADTAPGLSDAERRVATLAAAGHTNREISEKLFVTISTVEQHLTRIYRKLNVTRFDLQDALQDNGAELTDPDWLKILEKCS</sequence>
<comment type="caution">
    <text evidence="4">The sequence shown here is derived from an EMBL/GenBank/DDBJ whole genome shotgun (WGS) entry which is preliminary data.</text>
</comment>
<dbReference type="SUPFAM" id="SSF52540">
    <property type="entry name" value="P-loop containing nucleoside triphosphate hydrolases"/>
    <property type="match status" value="1"/>
</dbReference>
<evidence type="ECO:0000256" key="2">
    <source>
        <dbReference type="ARBA" id="ARBA00022840"/>
    </source>
</evidence>
<protein>
    <submittedName>
        <fullName evidence="4">LuxR family transcriptional regulator</fullName>
    </submittedName>
</protein>
<keyword evidence="2" id="KW-0067">ATP-binding</keyword>
<dbReference type="SUPFAM" id="SSF48452">
    <property type="entry name" value="TPR-like"/>
    <property type="match status" value="1"/>
</dbReference>
<gene>
    <name evidence="4" type="ORF">GCM10009546_36680</name>
</gene>
<accession>A0ABN1ENW8</accession>
<dbReference type="EMBL" id="BAAAHD010000032">
    <property type="protein sequence ID" value="GAA0570590.1"/>
    <property type="molecule type" value="Genomic_DNA"/>
</dbReference>
<evidence type="ECO:0000259" key="3">
    <source>
        <dbReference type="PROSITE" id="PS50043"/>
    </source>
</evidence>
<dbReference type="InterPro" id="IPR036388">
    <property type="entry name" value="WH-like_DNA-bd_sf"/>
</dbReference>
<dbReference type="CDD" id="cd06170">
    <property type="entry name" value="LuxR_C_like"/>
    <property type="match status" value="1"/>
</dbReference>
<dbReference type="Pfam" id="PF13191">
    <property type="entry name" value="AAA_16"/>
    <property type="match status" value="1"/>
</dbReference>
<dbReference type="InterPro" id="IPR011990">
    <property type="entry name" value="TPR-like_helical_dom_sf"/>
</dbReference>
<dbReference type="SUPFAM" id="SSF46894">
    <property type="entry name" value="C-terminal effector domain of the bipartite response regulators"/>
    <property type="match status" value="1"/>
</dbReference>
<dbReference type="Proteomes" id="UP001501427">
    <property type="component" value="Unassembled WGS sequence"/>
</dbReference>
<dbReference type="InterPro" id="IPR041664">
    <property type="entry name" value="AAA_16"/>
</dbReference>
<keyword evidence="1" id="KW-0547">Nucleotide-binding</keyword>
<reference evidence="4 5" key="1">
    <citation type="journal article" date="2019" name="Int. J. Syst. Evol. Microbiol.">
        <title>The Global Catalogue of Microorganisms (GCM) 10K type strain sequencing project: providing services to taxonomists for standard genome sequencing and annotation.</title>
        <authorList>
            <consortium name="The Broad Institute Genomics Platform"/>
            <consortium name="The Broad Institute Genome Sequencing Center for Infectious Disease"/>
            <person name="Wu L."/>
            <person name="Ma J."/>
        </authorList>
    </citation>
    <scope>NUCLEOTIDE SEQUENCE [LARGE SCALE GENOMIC DNA]</scope>
    <source>
        <strain evidence="4 5">JCM 10667</strain>
    </source>
</reference>
<evidence type="ECO:0000313" key="4">
    <source>
        <dbReference type="EMBL" id="GAA0570590.1"/>
    </source>
</evidence>
<dbReference type="PROSITE" id="PS50043">
    <property type="entry name" value="HTH_LUXR_2"/>
    <property type="match status" value="1"/>
</dbReference>
<dbReference type="InterPro" id="IPR027417">
    <property type="entry name" value="P-loop_NTPase"/>
</dbReference>
<dbReference type="InterPro" id="IPR016032">
    <property type="entry name" value="Sig_transdc_resp-reg_C-effctor"/>
</dbReference>